<gene>
    <name evidence="1" type="ORF">EXIGLDRAFT_784586</name>
</gene>
<evidence type="ECO:0000313" key="2">
    <source>
        <dbReference type="Proteomes" id="UP000077266"/>
    </source>
</evidence>
<organism evidence="1 2">
    <name type="scientific">Exidia glandulosa HHB12029</name>
    <dbReference type="NCBI Taxonomy" id="1314781"/>
    <lineage>
        <taxon>Eukaryota</taxon>
        <taxon>Fungi</taxon>
        <taxon>Dikarya</taxon>
        <taxon>Basidiomycota</taxon>
        <taxon>Agaricomycotina</taxon>
        <taxon>Agaricomycetes</taxon>
        <taxon>Auriculariales</taxon>
        <taxon>Exidiaceae</taxon>
        <taxon>Exidia</taxon>
    </lineage>
</organism>
<evidence type="ECO:0000313" key="1">
    <source>
        <dbReference type="EMBL" id="KZV77915.1"/>
    </source>
</evidence>
<reference evidence="1 2" key="1">
    <citation type="journal article" date="2016" name="Mol. Biol. Evol.">
        <title>Comparative Genomics of Early-Diverging Mushroom-Forming Fungi Provides Insights into the Origins of Lignocellulose Decay Capabilities.</title>
        <authorList>
            <person name="Nagy L.G."/>
            <person name="Riley R."/>
            <person name="Tritt A."/>
            <person name="Adam C."/>
            <person name="Daum C."/>
            <person name="Floudas D."/>
            <person name="Sun H."/>
            <person name="Yadav J.S."/>
            <person name="Pangilinan J."/>
            <person name="Larsson K.H."/>
            <person name="Matsuura K."/>
            <person name="Barry K."/>
            <person name="Labutti K."/>
            <person name="Kuo R."/>
            <person name="Ohm R.A."/>
            <person name="Bhattacharya S.S."/>
            <person name="Shirouzu T."/>
            <person name="Yoshinaga Y."/>
            <person name="Martin F.M."/>
            <person name="Grigoriev I.V."/>
            <person name="Hibbett D.S."/>
        </authorList>
    </citation>
    <scope>NUCLEOTIDE SEQUENCE [LARGE SCALE GENOMIC DNA]</scope>
    <source>
        <strain evidence="1 2">HHB12029</strain>
    </source>
</reference>
<dbReference type="EMBL" id="KV427363">
    <property type="protein sequence ID" value="KZV77915.1"/>
    <property type="molecule type" value="Genomic_DNA"/>
</dbReference>
<name>A0A166MDN3_EXIGL</name>
<accession>A0A166MDN3</accession>
<sequence length="103" mass="12108">HFTWAVIKRRKTPEKAKDKPDLDEDDLEDEDYFSDSMEIDIPKRDKTPEESWNEVYTAMKKGKLMQEWSRPLYVNSPAGKQALEEIKEQEKLLAKELGWPGLP</sequence>
<feature type="non-terminal residue" evidence="1">
    <location>
        <position position="1"/>
    </location>
</feature>
<dbReference type="Proteomes" id="UP000077266">
    <property type="component" value="Unassembled WGS sequence"/>
</dbReference>
<protein>
    <submittedName>
        <fullName evidence="1">Uncharacterized protein</fullName>
    </submittedName>
</protein>
<dbReference type="InParanoid" id="A0A166MDN3"/>
<keyword evidence="2" id="KW-1185">Reference proteome</keyword>
<proteinExistence type="predicted"/>
<dbReference type="AlphaFoldDB" id="A0A166MDN3"/>